<reference evidence="1 2" key="1">
    <citation type="journal article" date="2023" name="Science">
        <title>Complex scaffold remodeling in plant triterpene biosynthesis.</title>
        <authorList>
            <person name="De La Pena R."/>
            <person name="Hodgson H."/>
            <person name="Liu J.C."/>
            <person name="Stephenson M.J."/>
            <person name="Martin A.C."/>
            <person name="Owen C."/>
            <person name="Harkess A."/>
            <person name="Leebens-Mack J."/>
            <person name="Jimenez L.E."/>
            <person name="Osbourn A."/>
            <person name="Sattely E.S."/>
        </authorList>
    </citation>
    <scope>NUCLEOTIDE SEQUENCE [LARGE SCALE GENOMIC DNA]</scope>
    <source>
        <strain evidence="2">cv. JPN11</strain>
        <tissue evidence="1">Leaf</tissue>
    </source>
</reference>
<keyword evidence="2" id="KW-1185">Reference proteome</keyword>
<sequence>MENPKTPETLETQNTTDKTLEEAPGSSGLFVLSEKCTGLASAEENGKGIDMNSDDTVACDVEFTKTGDNIGGKTLVVDMDAVFGVDENSVSDFEVEKGCLLSDGTDKKNVYKVDPVKAPFDSDVVGLGNDGNEEVATEKQIVQDEERKEEIVLGLNAAGSGKRIGVSGDNISLYVDFSGSLTRVNVDNLNGASGVGLMLSQELKGAGLVESVSDNQECKFSVGDVVWVKTKNQTWWPGRIYNPLDAPESAVKSDLADCVLVGYFGSGHVAWCHPSQLKPFYENFELMSGRNKARIFIVAVEKAVDEFGKRLKSEMTCSCFAKESHQLGDNGGNSEEISISDHRCGELGKFFVTNFEPAKCLQELKSLALGSPMPALLEFTVSQSCLSAFYLSAGHCQVPMHQLQDITDDVESGDKDLGRAEENLKTVTNEKVLQLKKKEALAMILGGDLGVVPENGKGNVVEGIASDKMPSNFRKRKRKKDLLARDGNDKVESIDASALASLATCKEDTLLGSPTTAEFSGVQNVDDQSEVKSDKGFELRERKKSKYLSYPYVNWERGLPSEAEDLKALKVTNEEGEDTGGGQFVVSPSVVRGCGKRFQKTWFRKFISESDISANPELINASPAELLLELSSTAVDCFYPNRTKNFDLIEWFFSRFRISAYHDESIYEMYCKNVVGPKQKDAKPVMNEYPDTIIGKDPQEMNQPFPNIDSQQKRKKRKKNANSVRSKIKSLSGLSDVNINVDTSNLSGEDLQSTGTLALDSRSEEKGEKEGVTPLSAQIEQTTSIPDLNGNGAMPMSSAENPQVIGHVSSETKKRKRKRGAAHECSEIEVSAGLQYTNGSSSKPGSLVVDLQVTGPYSINSIPGQNNGNSPVPALWVKDPPEVGLLSAEGKPGKKRRRRKVKAASKNTETMSMASIPDLNGTSAEPSAVPPVKAERKRRRKREASAGRRSNTSTSRMLDIINCDRGNTNGESLGTTLILTFGPGVSIPSKEVLVGALCRFGPLKESETHLSRDSCTAQVVFMRSMDAEEAVKSLEKSNPFGPPLVSYKIRPVEAFRTSAKAAESVPQPGEAPPLDFIKQNLEMMTSMLENSGDNLSPEMKAKLESEIKGLLKR</sequence>
<dbReference type="EMBL" id="CM051401">
    <property type="protein sequence ID" value="KAJ4712339.1"/>
    <property type="molecule type" value="Genomic_DNA"/>
</dbReference>
<dbReference type="Proteomes" id="UP001164539">
    <property type="component" value="Chromosome 8"/>
</dbReference>
<proteinExistence type="predicted"/>
<evidence type="ECO:0000313" key="2">
    <source>
        <dbReference type="Proteomes" id="UP001164539"/>
    </source>
</evidence>
<accession>A0ACC1XNM4</accession>
<protein>
    <submittedName>
        <fullName evidence="1">Serine/threonine-protein kinase ATM-like</fullName>
    </submittedName>
</protein>
<name>A0ACC1XNM4_MELAZ</name>
<evidence type="ECO:0000313" key="1">
    <source>
        <dbReference type="EMBL" id="KAJ4712339.1"/>
    </source>
</evidence>
<gene>
    <name evidence="1" type="ORF">OWV82_014598</name>
</gene>
<comment type="caution">
    <text evidence="1">The sequence shown here is derived from an EMBL/GenBank/DDBJ whole genome shotgun (WGS) entry which is preliminary data.</text>
</comment>
<organism evidence="1 2">
    <name type="scientific">Melia azedarach</name>
    <name type="common">Chinaberry tree</name>
    <dbReference type="NCBI Taxonomy" id="155640"/>
    <lineage>
        <taxon>Eukaryota</taxon>
        <taxon>Viridiplantae</taxon>
        <taxon>Streptophyta</taxon>
        <taxon>Embryophyta</taxon>
        <taxon>Tracheophyta</taxon>
        <taxon>Spermatophyta</taxon>
        <taxon>Magnoliopsida</taxon>
        <taxon>eudicotyledons</taxon>
        <taxon>Gunneridae</taxon>
        <taxon>Pentapetalae</taxon>
        <taxon>rosids</taxon>
        <taxon>malvids</taxon>
        <taxon>Sapindales</taxon>
        <taxon>Meliaceae</taxon>
        <taxon>Melia</taxon>
    </lineage>
</organism>